<organism evidence="2 3">
    <name type="scientific">Brooklawnia cerclae</name>
    <dbReference type="NCBI Taxonomy" id="349934"/>
    <lineage>
        <taxon>Bacteria</taxon>
        <taxon>Bacillati</taxon>
        <taxon>Actinomycetota</taxon>
        <taxon>Actinomycetes</taxon>
        <taxon>Propionibacteriales</taxon>
        <taxon>Propionibacteriaceae</taxon>
        <taxon>Brooklawnia</taxon>
    </lineage>
</organism>
<dbReference type="Pfam" id="PF02622">
    <property type="entry name" value="DUF179"/>
    <property type="match status" value="1"/>
</dbReference>
<evidence type="ECO:0000256" key="1">
    <source>
        <dbReference type="ARBA" id="ARBA00009600"/>
    </source>
</evidence>
<protein>
    <submittedName>
        <fullName evidence="2">Transcriptional regulator</fullName>
    </submittedName>
</protein>
<dbReference type="PANTHER" id="PTHR30327">
    <property type="entry name" value="UNCHARACTERIZED PROTEIN YQGE"/>
    <property type="match status" value="1"/>
</dbReference>
<dbReference type="Gene3D" id="3.40.1740.10">
    <property type="entry name" value="VC0467-like"/>
    <property type="match status" value="1"/>
</dbReference>
<evidence type="ECO:0000313" key="3">
    <source>
        <dbReference type="Proteomes" id="UP000749311"/>
    </source>
</evidence>
<sequence>MSSAGGSEDFFDQSVVLLLDCDGDGALGVALNKLSPTELDSVLPQWRDLVAPPQVLFAGGPVSPNGAICVAKLVDAGEDPPGWRRVIRDIGLLHLDTPVELAEGGYSNLRIFAGYSGWAPGQLEDELSRGLWYRASARDEDIFTAEPTGLWRRVLRRQGGQAALMSTWPTDPELN</sequence>
<dbReference type="SUPFAM" id="SSF143456">
    <property type="entry name" value="VC0467-like"/>
    <property type="match status" value="1"/>
</dbReference>
<dbReference type="InterPro" id="IPR003774">
    <property type="entry name" value="AlgH-like"/>
</dbReference>
<proteinExistence type="inferred from homology"/>
<dbReference type="PANTHER" id="PTHR30327:SF1">
    <property type="entry name" value="UPF0301 PROTEIN YQGE"/>
    <property type="match status" value="1"/>
</dbReference>
<gene>
    <name evidence="2" type="ORF">FB473_000978</name>
</gene>
<accession>A0ABX0SG76</accession>
<dbReference type="Proteomes" id="UP000749311">
    <property type="component" value="Unassembled WGS sequence"/>
</dbReference>
<name>A0ABX0SG76_9ACTN</name>
<keyword evidence="3" id="KW-1185">Reference proteome</keyword>
<dbReference type="NCBIfam" id="NF001270">
    <property type="entry name" value="PRK00228.2-2"/>
    <property type="match status" value="1"/>
</dbReference>
<evidence type="ECO:0000313" key="2">
    <source>
        <dbReference type="EMBL" id="NIH56333.1"/>
    </source>
</evidence>
<dbReference type="EMBL" id="JAAMOZ010000001">
    <property type="protein sequence ID" value="NIH56333.1"/>
    <property type="molecule type" value="Genomic_DNA"/>
</dbReference>
<comment type="caution">
    <text evidence="2">The sequence shown here is derived from an EMBL/GenBank/DDBJ whole genome shotgun (WGS) entry which is preliminary data.</text>
</comment>
<reference evidence="2 3" key="1">
    <citation type="submission" date="2020-02" db="EMBL/GenBank/DDBJ databases">
        <title>Sequencing the genomes of 1000 actinobacteria strains.</title>
        <authorList>
            <person name="Klenk H.-P."/>
        </authorList>
    </citation>
    <scope>NUCLEOTIDE SEQUENCE [LARGE SCALE GENOMIC DNA]</scope>
    <source>
        <strain evidence="2 3">DSM 19609</strain>
    </source>
</reference>
<comment type="similarity">
    <text evidence="1">Belongs to the UPF0301 (AlgH) family.</text>
</comment>